<dbReference type="RefSeq" id="WP_114700853.1">
    <property type="nucleotide sequence ID" value="NZ_JBJDPD010000023.1"/>
</dbReference>
<keyword evidence="3" id="KW-1185">Reference proteome</keyword>
<organism evidence="2 3">
    <name type="scientific">Psychrobacter namhaensis</name>
    <dbReference type="NCBI Taxonomy" id="292734"/>
    <lineage>
        <taxon>Bacteria</taxon>
        <taxon>Pseudomonadati</taxon>
        <taxon>Pseudomonadota</taxon>
        <taxon>Gammaproteobacteria</taxon>
        <taxon>Moraxellales</taxon>
        <taxon>Moraxellaceae</taxon>
        <taxon>Psychrobacter</taxon>
    </lineage>
</organism>
<name>A0ABW8LAA0_9GAMM</name>
<gene>
    <name evidence="2" type="ORF">ACI2I3_10895</name>
</gene>
<evidence type="ECO:0000313" key="2">
    <source>
        <dbReference type="EMBL" id="MFK4001843.1"/>
    </source>
</evidence>
<protein>
    <submittedName>
        <fullName evidence="2">Uncharacterized protein</fullName>
    </submittedName>
</protein>
<feature type="chain" id="PRO_5047543153" evidence="1">
    <location>
        <begin position="20"/>
        <end position="118"/>
    </location>
</feature>
<comment type="caution">
    <text evidence="2">The sequence shown here is derived from an EMBL/GenBank/DDBJ whole genome shotgun (WGS) entry which is preliminary data.</text>
</comment>
<sequence length="118" mass="13643">MKKLIVITLGCSLAILSHAQRYDVYVHDQSWQRHNDAPPRATDAVIDTSDWSKSFKEGQDIRKAWDARKARKQHEKAMQEMSSLNLNDNDAVMEFAKKYPDSIDSLKSMLQLHKQLND</sequence>
<dbReference type="Proteomes" id="UP001620234">
    <property type="component" value="Unassembled WGS sequence"/>
</dbReference>
<evidence type="ECO:0000256" key="1">
    <source>
        <dbReference type="SAM" id="SignalP"/>
    </source>
</evidence>
<accession>A0ABW8LAA0</accession>
<dbReference type="EMBL" id="JBJDPD010000023">
    <property type="protein sequence ID" value="MFK4001843.1"/>
    <property type="molecule type" value="Genomic_DNA"/>
</dbReference>
<proteinExistence type="predicted"/>
<keyword evidence="1" id="KW-0732">Signal</keyword>
<evidence type="ECO:0000313" key="3">
    <source>
        <dbReference type="Proteomes" id="UP001620234"/>
    </source>
</evidence>
<reference evidence="2 3" key="1">
    <citation type="submission" date="2024-11" db="EMBL/GenBank/DDBJ databases">
        <title>The Natural Products Discovery Center: Release of the First 8490 Sequenced Strains for Exploring Actinobacteria Biosynthetic Diversity.</title>
        <authorList>
            <person name="Kalkreuter E."/>
            <person name="Kautsar S.A."/>
            <person name="Yang D."/>
            <person name="Bader C.D."/>
            <person name="Teijaro C.N."/>
            <person name="Fluegel L."/>
            <person name="Davis C.M."/>
            <person name="Simpson J.R."/>
            <person name="Lauterbach L."/>
            <person name="Steele A.D."/>
            <person name="Gui C."/>
            <person name="Meng S."/>
            <person name="Li G."/>
            <person name="Viehrig K."/>
            <person name="Ye F."/>
            <person name="Su P."/>
            <person name="Kiefer A.F."/>
            <person name="Nichols A."/>
            <person name="Cepeda A.J."/>
            <person name="Yan W."/>
            <person name="Fan B."/>
            <person name="Jiang Y."/>
            <person name="Adhikari A."/>
            <person name="Zheng C.-J."/>
            <person name="Schuster L."/>
            <person name="Cowan T.M."/>
            <person name="Smanski M.J."/>
            <person name="Chevrette M.G."/>
            <person name="De Carvalho L.P.S."/>
            <person name="Shen B."/>
        </authorList>
    </citation>
    <scope>NUCLEOTIDE SEQUENCE [LARGE SCALE GENOMIC DNA]</scope>
    <source>
        <strain evidence="2 3">NPDC077433</strain>
    </source>
</reference>
<feature type="signal peptide" evidence="1">
    <location>
        <begin position="1"/>
        <end position="19"/>
    </location>
</feature>